<feature type="compositionally biased region" description="Polar residues" evidence="1">
    <location>
        <begin position="264"/>
        <end position="286"/>
    </location>
</feature>
<feature type="region of interest" description="Disordered" evidence="1">
    <location>
        <begin position="754"/>
        <end position="793"/>
    </location>
</feature>
<feature type="compositionally biased region" description="Low complexity" evidence="1">
    <location>
        <begin position="1"/>
        <end position="13"/>
    </location>
</feature>
<feature type="region of interest" description="Disordered" evidence="1">
    <location>
        <begin position="500"/>
        <end position="526"/>
    </location>
</feature>
<dbReference type="Proteomes" id="UP001556367">
    <property type="component" value="Unassembled WGS sequence"/>
</dbReference>
<feature type="compositionally biased region" description="Polar residues" evidence="1">
    <location>
        <begin position="322"/>
        <end position="355"/>
    </location>
</feature>
<gene>
    <name evidence="2" type="ORF">HGRIS_006886</name>
</gene>
<evidence type="ECO:0000256" key="1">
    <source>
        <dbReference type="SAM" id="MobiDB-lite"/>
    </source>
</evidence>
<feature type="compositionally biased region" description="Polar residues" evidence="1">
    <location>
        <begin position="126"/>
        <end position="140"/>
    </location>
</feature>
<feature type="compositionally biased region" description="Gly residues" evidence="1">
    <location>
        <begin position="779"/>
        <end position="793"/>
    </location>
</feature>
<proteinExistence type="predicted"/>
<feature type="compositionally biased region" description="Polar residues" evidence="1">
    <location>
        <begin position="95"/>
        <end position="110"/>
    </location>
</feature>
<evidence type="ECO:0000313" key="3">
    <source>
        <dbReference type="Proteomes" id="UP001556367"/>
    </source>
</evidence>
<organism evidence="2 3">
    <name type="scientific">Hohenbuehelia grisea</name>
    <dbReference type="NCBI Taxonomy" id="104357"/>
    <lineage>
        <taxon>Eukaryota</taxon>
        <taxon>Fungi</taxon>
        <taxon>Dikarya</taxon>
        <taxon>Basidiomycota</taxon>
        <taxon>Agaricomycotina</taxon>
        <taxon>Agaricomycetes</taxon>
        <taxon>Agaricomycetidae</taxon>
        <taxon>Agaricales</taxon>
        <taxon>Pleurotineae</taxon>
        <taxon>Pleurotaceae</taxon>
        <taxon>Hohenbuehelia</taxon>
    </lineage>
</organism>
<feature type="compositionally biased region" description="Polar residues" evidence="1">
    <location>
        <begin position="404"/>
        <end position="419"/>
    </location>
</feature>
<feature type="region of interest" description="Disordered" evidence="1">
    <location>
        <begin position="72"/>
        <end position="151"/>
    </location>
</feature>
<accession>A0ABR3JAC7</accession>
<feature type="compositionally biased region" description="Polar residues" evidence="1">
    <location>
        <begin position="78"/>
        <end position="87"/>
    </location>
</feature>
<comment type="caution">
    <text evidence="2">The sequence shown here is derived from an EMBL/GenBank/DDBJ whole genome shotgun (WGS) entry which is preliminary data.</text>
</comment>
<feature type="compositionally biased region" description="Polar residues" evidence="1">
    <location>
        <begin position="363"/>
        <end position="380"/>
    </location>
</feature>
<feature type="compositionally biased region" description="Low complexity" evidence="1">
    <location>
        <begin position="112"/>
        <end position="124"/>
    </location>
</feature>
<name>A0ABR3JAC7_9AGAR</name>
<feature type="compositionally biased region" description="Basic and acidic residues" evidence="1">
    <location>
        <begin position="551"/>
        <end position="560"/>
    </location>
</feature>
<feature type="compositionally biased region" description="Acidic residues" evidence="1">
    <location>
        <begin position="648"/>
        <end position="658"/>
    </location>
</feature>
<sequence>MLASFSSFLPSALQIHTSPEKSTFRPDDDDDDEAGPLRNGTSLSEASGPATANEFGVKKKDKKIANETFVFVRPPPSKSNHPLNLQVQLVPPNSRGPSGINTNPRPSLDSQAPATPVTPATAVPDDQNTLARTTSNRSDTASMYSSGYSSVSSFSSVASSSSGRRMIIPLYNLQAHNVMTNTIVDAGTDAKIAKFQKRGLEMIDLAILEPVEVWNAMPGGTTSTRTSVDARPPSTAYLHPEPERSQAAGSRPGTPSVSEDHHTPTSSHLSVSSVGIDQSNQIQYQSRAPPSAAIISPNPSIVSAGSKRNIFGKIFKRKVTPDETSADQTPTLANSSTKFTSAISPGHQRTPSVPQTLAPPTEDTPTPRSKRMQSSLSSLVGRSAGKGTRRSPSPLPLGHFPVTPTDSSSSVNFHSSPATGTLPLPRTPQDPSAAPTVALRPPVLGIQPSLSIVPLDINNTGAPTSKAVMYVWIARRWMKGNDNGLLGRVGQRVMGLGIAGTRDRPASETGDASASRTGSGFLSVGAHEPGMRMVEVRFEWKRGKSAKSAKKREAEKRRDSLVVTRSTGQGPRIRARDMEAERGSRPASTVAQPEGEAVPEEGGEPASGAADDAEAASQRSSNRRSKRFSVSSRRTESSPGASEGTKDDGDESDPEDSETPWTCTLKIKRIGGGSGQVPPRSARPSTASGAPRTPSPNPQSFSDTGCATGQTLKLKLGTLSPTPHHPKVVAMLKVPFPLPDVEVDRMAVRRRPMPGLPVEQSAATPLPPPTPQRPATSAGLGGGFAGAFGGHGGGGLEPQGLELTAEELKDVVCSTGMWLVVREAFGGVGKEKRKGDGWRIRA</sequence>
<feature type="compositionally biased region" description="Low complexity" evidence="1">
    <location>
        <begin position="141"/>
        <end position="151"/>
    </location>
</feature>
<feature type="compositionally biased region" description="Low complexity" evidence="1">
    <location>
        <begin position="604"/>
        <end position="620"/>
    </location>
</feature>
<dbReference type="EMBL" id="JASNQZ010000010">
    <property type="protein sequence ID" value="KAL0952640.1"/>
    <property type="molecule type" value="Genomic_DNA"/>
</dbReference>
<feature type="region of interest" description="Disordered" evidence="1">
    <location>
        <begin position="321"/>
        <end position="435"/>
    </location>
</feature>
<feature type="region of interest" description="Disordered" evidence="1">
    <location>
        <begin position="218"/>
        <end position="305"/>
    </location>
</feature>
<feature type="compositionally biased region" description="Basic and acidic residues" evidence="1">
    <location>
        <begin position="574"/>
        <end position="584"/>
    </location>
</feature>
<feature type="region of interest" description="Disordered" evidence="1">
    <location>
        <begin position="542"/>
        <end position="707"/>
    </location>
</feature>
<reference evidence="3" key="1">
    <citation type="submission" date="2024-06" db="EMBL/GenBank/DDBJ databases">
        <title>Multi-omics analyses provide insights into the biosynthesis of the anticancer antibiotic pleurotin in Hohenbuehelia grisea.</title>
        <authorList>
            <person name="Weaver J.A."/>
            <person name="Alberti F."/>
        </authorList>
    </citation>
    <scope>NUCLEOTIDE SEQUENCE [LARGE SCALE GENOMIC DNA]</scope>
    <source>
        <strain evidence="3">T-177</strain>
    </source>
</reference>
<keyword evidence="3" id="KW-1185">Reference proteome</keyword>
<protein>
    <submittedName>
        <fullName evidence="2">Uncharacterized protein</fullName>
    </submittedName>
</protein>
<feature type="region of interest" description="Disordered" evidence="1">
    <location>
        <begin position="1"/>
        <end position="59"/>
    </location>
</feature>
<feature type="compositionally biased region" description="Polar residues" evidence="1">
    <location>
        <begin position="698"/>
        <end position="707"/>
    </location>
</feature>
<feature type="compositionally biased region" description="Polar residues" evidence="1">
    <location>
        <begin position="510"/>
        <end position="520"/>
    </location>
</feature>
<evidence type="ECO:0000313" key="2">
    <source>
        <dbReference type="EMBL" id="KAL0952640.1"/>
    </source>
</evidence>
<feature type="compositionally biased region" description="Low complexity" evidence="1">
    <location>
        <begin position="288"/>
        <end position="304"/>
    </location>
</feature>